<comment type="caution">
    <text evidence="6">The sequence shown here is derived from an EMBL/GenBank/DDBJ whole genome shotgun (WGS) entry which is preliminary data.</text>
</comment>
<feature type="transmembrane region" description="Helical" evidence="5">
    <location>
        <begin position="79"/>
        <end position="98"/>
    </location>
</feature>
<evidence type="ECO:0000256" key="5">
    <source>
        <dbReference type="SAM" id="Phobius"/>
    </source>
</evidence>
<accession>A0A443S3W3</accession>
<sequence length="165" mass="18678">MNSPENGGPTEYKVYKRRYLISFLLCIFVTTTLFEMTVYTSNANVITVYYGVNYVDVTWTLLVASFSSLVFFYPTMKCVELFGLRLSMILSTAVNALGASIKCVAIRRDYFWLLMVGQSMQSAVTLFPFSLMPALGEHWFRREEMGNLMGVLTSLMTLGPISTFT</sequence>
<reference evidence="6 7" key="1">
    <citation type="journal article" date="2018" name="Gigascience">
        <title>Genomes of trombidid mites reveal novel predicted allergens and laterally-transferred genes associated with secondary metabolism.</title>
        <authorList>
            <person name="Dong X."/>
            <person name="Chaisiri K."/>
            <person name="Xia D."/>
            <person name="Armstrong S.D."/>
            <person name="Fang Y."/>
            <person name="Donnelly M.J."/>
            <person name="Kadowaki T."/>
            <person name="McGarry J.W."/>
            <person name="Darby A.C."/>
            <person name="Makepeace B.L."/>
        </authorList>
    </citation>
    <scope>NUCLEOTIDE SEQUENCE [LARGE SCALE GENOMIC DNA]</scope>
    <source>
        <strain evidence="6">UoL-UT</strain>
    </source>
</reference>
<feature type="transmembrane region" description="Helical" evidence="5">
    <location>
        <begin position="110"/>
        <end position="133"/>
    </location>
</feature>
<dbReference type="InterPro" id="IPR049680">
    <property type="entry name" value="FLVCR1-2_SLC49-like"/>
</dbReference>
<dbReference type="GO" id="GO:0016020">
    <property type="term" value="C:membrane"/>
    <property type="evidence" value="ECO:0007669"/>
    <property type="project" value="UniProtKB-SubCell"/>
</dbReference>
<dbReference type="Proteomes" id="UP000288716">
    <property type="component" value="Unassembled WGS sequence"/>
</dbReference>
<dbReference type="EMBL" id="NCKV01009451">
    <property type="protein sequence ID" value="RWS22217.1"/>
    <property type="molecule type" value="Genomic_DNA"/>
</dbReference>
<evidence type="ECO:0000313" key="6">
    <source>
        <dbReference type="EMBL" id="RWS22217.1"/>
    </source>
</evidence>
<keyword evidence="3 5" id="KW-1133">Transmembrane helix</keyword>
<dbReference type="OrthoDB" id="422206at2759"/>
<protein>
    <submittedName>
        <fullName evidence="6">Feline leukemia virus subgroup C receptor-related protein 2-like protein</fullName>
    </submittedName>
</protein>
<feature type="non-terminal residue" evidence="6">
    <location>
        <position position="165"/>
    </location>
</feature>
<keyword evidence="7" id="KW-1185">Reference proteome</keyword>
<keyword evidence="4 5" id="KW-0472">Membrane</keyword>
<evidence type="ECO:0000256" key="2">
    <source>
        <dbReference type="ARBA" id="ARBA00022692"/>
    </source>
</evidence>
<dbReference type="GO" id="GO:0015232">
    <property type="term" value="F:heme transmembrane transporter activity"/>
    <property type="evidence" value="ECO:0007669"/>
    <property type="project" value="TreeGrafter"/>
</dbReference>
<comment type="subcellular location">
    <subcellularLocation>
        <location evidence="1">Membrane</location>
        <topology evidence="1">Multi-pass membrane protein</topology>
    </subcellularLocation>
</comment>
<keyword evidence="2 5" id="KW-0812">Transmembrane</keyword>
<dbReference type="InterPro" id="IPR036259">
    <property type="entry name" value="MFS_trans_sf"/>
</dbReference>
<proteinExistence type="predicted"/>
<name>A0A443S3W3_9ACAR</name>
<evidence type="ECO:0000256" key="4">
    <source>
        <dbReference type="ARBA" id="ARBA00023136"/>
    </source>
</evidence>
<dbReference type="GO" id="GO:0020037">
    <property type="term" value="F:heme binding"/>
    <property type="evidence" value="ECO:0007669"/>
    <property type="project" value="TreeGrafter"/>
</dbReference>
<dbReference type="VEuPathDB" id="VectorBase:LDEU009823"/>
<keyword evidence="6" id="KW-0675">Receptor</keyword>
<feature type="transmembrane region" description="Helical" evidence="5">
    <location>
        <begin position="20"/>
        <end position="39"/>
    </location>
</feature>
<dbReference type="Gene3D" id="1.20.1250.20">
    <property type="entry name" value="MFS general substrate transporter like domains"/>
    <property type="match status" value="1"/>
</dbReference>
<evidence type="ECO:0000256" key="1">
    <source>
        <dbReference type="ARBA" id="ARBA00004141"/>
    </source>
</evidence>
<feature type="transmembrane region" description="Helical" evidence="5">
    <location>
        <begin position="51"/>
        <end position="73"/>
    </location>
</feature>
<dbReference type="GO" id="GO:0097037">
    <property type="term" value="P:heme export"/>
    <property type="evidence" value="ECO:0007669"/>
    <property type="project" value="TreeGrafter"/>
</dbReference>
<dbReference type="SUPFAM" id="SSF103473">
    <property type="entry name" value="MFS general substrate transporter"/>
    <property type="match status" value="1"/>
</dbReference>
<dbReference type="PANTHER" id="PTHR10924">
    <property type="entry name" value="MAJOR FACILITATOR SUPERFAMILY PROTEIN-RELATED"/>
    <property type="match status" value="1"/>
</dbReference>
<dbReference type="STRING" id="299467.A0A443S3W3"/>
<evidence type="ECO:0000256" key="3">
    <source>
        <dbReference type="ARBA" id="ARBA00022989"/>
    </source>
</evidence>
<dbReference type="PANTHER" id="PTHR10924:SF4">
    <property type="entry name" value="GH15861P"/>
    <property type="match status" value="1"/>
</dbReference>
<organism evidence="6 7">
    <name type="scientific">Leptotrombidium deliense</name>
    <dbReference type="NCBI Taxonomy" id="299467"/>
    <lineage>
        <taxon>Eukaryota</taxon>
        <taxon>Metazoa</taxon>
        <taxon>Ecdysozoa</taxon>
        <taxon>Arthropoda</taxon>
        <taxon>Chelicerata</taxon>
        <taxon>Arachnida</taxon>
        <taxon>Acari</taxon>
        <taxon>Acariformes</taxon>
        <taxon>Trombidiformes</taxon>
        <taxon>Prostigmata</taxon>
        <taxon>Anystina</taxon>
        <taxon>Parasitengona</taxon>
        <taxon>Trombiculoidea</taxon>
        <taxon>Trombiculidae</taxon>
        <taxon>Leptotrombidium</taxon>
    </lineage>
</organism>
<evidence type="ECO:0000313" key="7">
    <source>
        <dbReference type="Proteomes" id="UP000288716"/>
    </source>
</evidence>
<dbReference type="AlphaFoldDB" id="A0A443S3W3"/>
<gene>
    <name evidence="6" type="ORF">B4U80_14054</name>
</gene>